<dbReference type="PANTHER" id="PTHR31182">
    <property type="entry name" value="C2 NT-TYPE DOMAIN-CONTAINING PROTEIN"/>
    <property type="match status" value="1"/>
</dbReference>
<keyword evidence="2" id="KW-1185">Reference proteome</keyword>
<name>A0A7N0T9J9_KALFE</name>
<accession>A0A7N0T9J9</accession>
<dbReference type="PANTHER" id="PTHR31182:SF17">
    <property type="entry name" value="EEIG1_EHBP1 PROTEIN AMINO-TERMINAL DOMAIN PROTEIN"/>
    <property type="match status" value="1"/>
</dbReference>
<dbReference type="Proteomes" id="UP000594263">
    <property type="component" value="Unplaced"/>
</dbReference>
<dbReference type="OMA" id="LPDQCEF"/>
<evidence type="ECO:0000313" key="1">
    <source>
        <dbReference type="EnsemblPlants" id="Kaladp0027s0088.1.v1.1.CDS.1"/>
    </source>
</evidence>
<protein>
    <submittedName>
        <fullName evidence="1">Uncharacterized protein</fullName>
    </submittedName>
</protein>
<proteinExistence type="predicted"/>
<reference evidence="1" key="1">
    <citation type="submission" date="2021-01" db="UniProtKB">
        <authorList>
            <consortium name="EnsemblPlants"/>
        </authorList>
    </citation>
    <scope>IDENTIFICATION</scope>
</reference>
<organism evidence="1 2">
    <name type="scientific">Kalanchoe fedtschenkoi</name>
    <name type="common">Lavender scallops</name>
    <name type="synonym">South American air plant</name>
    <dbReference type="NCBI Taxonomy" id="63787"/>
    <lineage>
        <taxon>Eukaryota</taxon>
        <taxon>Viridiplantae</taxon>
        <taxon>Streptophyta</taxon>
        <taxon>Embryophyta</taxon>
        <taxon>Tracheophyta</taxon>
        <taxon>Spermatophyta</taxon>
        <taxon>Magnoliopsida</taxon>
        <taxon>eudicotyledons</taxon>
        <taxon>Gunneridae</taxon>
        <taxon>Pentapetalae</taxon>
        <taxon>Saxifragales</taxon>
        <taxon>Crassulaceae</taxon>
        <taxon>Kalanchoe</taxon>
    </lineage>
</organism>
<evidence type="ECO:0000313" key="2">
    <source>
        <dbReference type="Proteomes" id="UP000594263"/>
    </source>
</evidence>
<dbReference type="Gramene" id="Kaladp0027s0088.1.v1.1">
    <property type="protein sequence ID" value="Kaladp0027s0088.1.v1.1.CDS.1"/>
    <property type="gene ID" value="Kaladp0027s0088.v1.1"/>
</dbReference>
<dbReference type="AlphaFoldDB" id="A0A7N0T9J9"/>
<sequence length="112" mass="12936">MLIKEVILFQTQVLFASIDQRSEQARGLSACLALVIVIADWLHAIKGSLPDQCEFDDLIKEGSHEWRELQKNGSLMQVYVDDHFDFKTVFRSIEVKLMIERPLLNFSIPRVC</sequence>
<dbReference type="EnsemblPlants" id="Kaladp0027s0088.1.v1.1">
    <property type="protein sequence ID" value="Kaladp0027s0088.1.v1.1.CDS.1"/>
    <property type="gene ID" value="Kaladp0027s0088.v1.1"/>
</dbReference>